<keyword evidence="3" id="KW-1185">Reference proteome</keyword>
<gene>
    <name evidence="1" type="ORF">GPM918_LOCUS33988</name>
    <name evidence="2" type="ORF">SRO942_LOCUS34679</name>
</gene>
<name>A0A815N0A3_9BILA</name>
<evidence type="ECO:0000313" key="2">
    <source>
        <dbReference type="EMBL" id="CAF4309301.1"/>
    </source>
</evidence>
<dbReference type="EMBL" id="CAJNOQ010018508">
    <property type="protein sequence ID" value="CAF1430539.1"/>
    <property type="molecule type" value="Genomic_DNA"/>
</dbReference>
<reference evidence="1" key="1">
    <citation type="submission" date="2021-02" db="EMBL/GenBank/DDBJ databases">
        <authorList>
            <person name="Nowell W R."/>
        </authorList>
    </citation>
    <scope>NUCLEOTIDE SEQUENCE</scope>
</reference>
<dbReference type="Proteomes" id="UP000663829">
    <property type="component" value="Unassembled WGS sequence"/>
</dbReference>
<dbReference type="Proteomes" id="UP000681722">
    <property type="component" value="Unassembled WGS sequence"/>
</dbReference>
<protein>
    <submittedName>
        <fullName evidence="1">Uncharacterized protein</fullName>
    </submittedName>
</protein>
<evidence type="ECO:0000313" key="3">
    <source>
        <dbReference type="Proteomes" id="UP000663829"/>
    </source>
</evidence>
<dbReference type="EMBL" id="CAJOBC010083938">
    <property type="protein sequence ID" value="CAF4309301.1"/>
    <property type="molecule type" value="Genomic_DNA"/>
</dbReference>
<sequence length="206" mass="23743">ITYRELKVRVQSPKAWPIEYAQPKFYSYFAGTSGPSGMTVILYNDKLWSPSTRRLFILRQLEKNGYSDLLDGLQLQYYTSDNGAVYDGVTGNLTGKIYGSVRLANDEDRCCYNTSHEIRGSIDQHIISEHLKMSAVLNPATLIARQCPDCARDINIACFFVRRSKRQGWRHYIRKRCCRVNDEMLPGNWTTLTLKDLIDKLKNYPS</sequence>
<proteinExistence type="predicted"/>
<organism evidence="1 3">
    <name type="scientific">Didymodactylos carnosus</name>
    <dbReference type="NCBI Taxonomy" id="1234261"/>
    <lineage>
        <taxon>Eukaryota</taxon>
        <taxon>Metazoa</taxon>
        <taxon>Spiralia</taxon>
        <taxon>Gnathifera</taxon>
        <taxon>Rotifera</taxon>
        <taxon>Eurotatoria</taxon>
        <taxon>Bdelloidea</taxon>
        <taxon>Philodinida</taxon>
        <taxon>Philodinidae</taxon>
        <taxon>Didymodactylos</taxon>
    </lineage>
</organism>
<dbReference type="AlphaFoldDB" id="A0A815N0A3"/>
<feature type="non-terminal residue" evidence="1">
    <location>
        <position position="1"/>
    </location>
</feature>
<comment type="caution">
    <text evidence="1">The sequence shown here is derived from an EMBL/GenBank/DDBJ whole genome shotgun (WGS) entry which is preliminary data.</text>
</comment>
<evidence type="ECO:0000313" key="1">
    <source>
        <dbReference type="EMBL" id="CAF1430539.1"/>
    </source>
</evidence>
<accession>A0A815N0A3</accession>